<dbReference type="PANTHER" id="PTHR22617:SF45">
    <property type="entry name" value="CHEMOTAXIS PROTEIN CHEW"/>
    <property type="match status" value="1"/>
</dbReference>
<evidence type="ECO:0000313" key="5">
    <source>
        <dbReference type="EMBL" id="MDG0863447.1"/>
    </source>
</evidence>
<evidence type="ECO:0000259" key="4">
    <source>
        <dbReference type="PROSITE" id="PS50851"/>
    </source>
</evidence>
<keyword evidence="3" id="KW-0963">Cytoplasm</keyword>
<dbReference type="EMBL" id="SGUG01000018">
    <property type="protein sequence ID" value="MDG0863447.1"/>
    <property type="molecule type" value="Genomic_DNA"/>
</dbReference>
<comment type="subcellular location">
    <subcellularLocation>
        <location evidence="1">Cytoplasm</location>
    </subcellularLocation>
</comment>
<evidence type="ECO:0000256" key="3">
    <source>
        <dbReference type="ARBA" id="ARBA00022490"/>
    </source>
</evidence>
<dbReference type="Pfam" id="PF01584">
    <property type="entry name" value="CheW"/>
    <property type="match status" value="1"/>
</dbReference>
<reference evidence="5" key="1">
    <citation type="submission" date="2019-02" db="EMBL/GenBank/DDBJ databases">
        <title>Draft genome of the type strain Pelomonas aquatica CCUG 52575T.</title>
        <authorList>
            <person name="Gomila M."/>
            <person name="Lalucat J."/>
        </authorList>
    </citation>
    <scope>NUCLEOTIDE SEQUENCE</scope>
    <source>
        <strain evidence="5">CCUG 52575</strain>
    </source>
</reference>
<dbReference type="AlphaFoldDB" id="A0A9X4LJ87"/>
<sequence>MTAISIIENKAVATAAAPEVLASRLGAEEYGIDILAVQEIRRYEAPTRLANAAGHLLGVTDLRGVIVPIVDLRRSMGLPAEYGANTVTVVVNVARRTVGLVVDSVSDVLALQPGQVRPRPGPAADCIRGLATLEGAQGPRLLLLLDIPALLRDL</sequence>
<gene>
    <name evidence="5" type="ORF">EXJ73_13330</name>
</gene>
<dbReference type="Gene3D" id="2.40.50.180">
    <property type="entry name" value="CheA-289, Domain 4"/>
    <property type="match status" value="1"/>
</dbReference>
<dbReference type="PANTHER" id="PTHR22617">
    <property type="entry name" value="CHEMOTAXIS SENSOR HISTIDINE KINASE-RELATED"/>
    <property type="match status" value="1"/>
</dbReference>
<evidence type="ECO:0000256" key="2">
    <source>
        <dbReference type="ARBA" id="ARBA00021483"/>
    </source>
</evidence>
<proteinExistence type="predicted"/>
<name>A0A9X4LJ87_9BURK</name>
<accession>A0A9X4LJ87</accession>
<feature type="domain" description="CheW-like" evidence="4">
    <location>
        <begin position="17"/>
        <end position="154"/>
    </location>
</feature>
<comment type="caution">
    <text evidence="5">The sequence shown here is derived from an EMBL/GenBank/DDBJ whole genome shotgun (WGS) entry which is preliminary data.</text>
</comment>
<dbReference type="PROSITE" id="PS50851">
    <property type="entry name" value="CHEW"/>
    <property type="match status" value="1"/>
</dbReference>
<protein>
    <recommendedName>
        <fullName evidence="2">Chemotaxis protein CheW</fullName>
    </recommendedName>
</protein>
<dbReference type="GO" id="GO:0005829">
    <property type="term" value="C:cytosol"/>
    <property type="evidence" value="ECO:0007669"/>
    <property type="project" value="TreeGrafter"/>
</dbReference>
<dbReference type="GO" id="GO:0007165">
    <property type="term" value="P:signal transduction"/>
    <property type="evidence" value="ECO:0007669"/>
    <property type="project" value="InterPro"/>
</dbReference>
<evidence type="ECO:0000256" key="1">
    <source>
        <dbReference type="ARBA" id="ARBA00004496"/>
    </source>
</evidence>
<dbReference type="SMART" id="SM00260">
    <property type="entry name" value="CheW"/>
    <property type="match status" value="1"/>
</dbReference>
<dbReference type="Gene3D" id="2.30.30.40">
    <property type="entry name" value="SH3 Domains"/>
    <property type="match status" value="1"/>
</dbReference>
<evidence type="ECO:0000313" key="6">
    <source>
        <dbReference type="Proteomes" id="UP001152766"/>
    </source>
</evidence>
<dbReference type="RefSeq" id="WP_268152705.1">
    <property type="nucleotide sequence ID" value="NZ_JAPPUW010000017.1"/>
</dbReference>
<dbReference type="SUPFAM" id="SSF50341">
    <property type="entry name" value="CheW-like"/>
    <property type="match status" value="1"/>
</dbReference>
<dbReference type="Proteomes" id="UP001152766">
    <property type="component" value="Unassembled WGS sequence"/>
</dbReference>
<dbReference type="InterPro" id="IPR036061">
    <property type="entry name" value="CheW-like_dom_sf"/>
</dbReference>
<organism evidence="5 6">
    <name type="scientific">Pelomonas aquatica</name>
    <dbReference type="NCBI Taxonomy" id="431058"/>
    <lineage>
        <taxon>Bacteria</taxon>
        <taxon>Pseudomonadati</taxon>
        <taxon>Pseudomonadota</taxon>
        <taxon>Betaproteobacteria</taxon>
        <taxon>Burkholderiales</taxon>
        <taxon>Sphaerotilaceae</taxon>
        <taxon>Roseateles</taxon>
    </lineage>
</organism>
<dbReference type="InterPro" id="IPR002545">
    <property type="entry name" value="CheW-lke_dom"/>
</dbReference>
<keyword evidence="6" id="KW-1185">Reference proteome</keyword>
<dbReference type="GO" id="GO:0006935">
    <property type="term" value="P:chemotaxis"/>
    <property type="evidence" value="ECO:0007669"/>
    <property type="project" value="InterPro"/>
</dbReference>
<dbReference type="InterPro" id="IPR039315">
    <property type="entry name" value="CheW"/>
</dbReference>